<feature type="region of interest" description="Disordered" evidence="6">
    <location>
        <begin position="1"/>
        <end position="75"/>
    </location>
</feature>
<accession>A0A835XK93</accession>
<sequence>MMQQTRQLGARSTRRPTRPLVFAVASTSSSPSRRYKARANASAPAAAPIPLLASSPAAAPEPTTSSPASDIPVVPMPRSAPMVSHRDLFLRSTSPSYSAPNSTRRDLFLRGAAFATLALSVTAPPPSLGPAGAARAREAKAPVARDPGDWSTPGLGAPLDPNVPAFRKTDSGIRIQELLVGSGPVAAKGDDVLFDFVLRRNNGYFIYSTVEGVSFQPRDVPVGPISAKLGSGQLIAGLDEVLEGMSPGSKRRALIPPELGYVAGTEGPRMPTFGTERQLENHKREALLFEVQVLRVGGRK</sequence>
<evidence type="ECO:0000256" key="6">
    <source>
        <dbReference type="SAM" id="MobiDB-lite"/>
    </source>
</evidence>
<dbReference type="OrthoDB" id="1902587at2759"/>
<evidence type="ECO:0000313" key="9">
    <source>
        <dbReference type="Proteomes" id="UP000612055"/>
    </source>
</evidence>
<dbReference type="EMBL" id="JAEHOE010000139">
    <property type="protein sequence ID" value="KAG2484935.1"/>
    <property type="molecule type" value="Genomic_DNA"/>
</dbReference>
<organism evidence="8 9">
    <name type="scientific">Edaphochlamys debaryana</name>
    <dbReference type="NCBI Taxonomy" id="47281"/>
    <lineage>
        <taxon>Eukaryota</taxon>
        <taxon>Viridiplantae</taxon>
        <taxon>Chlorophyta</taxon>
        <taxon>core chlorophytes</taxon>
        <taxon>Chlorophyceae</taxon>
        <taxon>CS clade</taxon>
        <taxon>Chlamydomonadales</taxon>
        <taxon>Chlamydomonadales incertae sedis</taxon>
        <taxon>Edaphochlamys</taxon>
    </lineage>
</organism>
<keyword evidence="9" id="KW-1185">Reference proteome</keyword>
<feature type="domain" description="PPIase FKBP-type" evidence="7">
    <location>
        <begin position="189"/>
        <end position="297"/>
    </location>
</feature>
<comment type="catalytic activity">
    <reaction evidence="1 5">
        <text>[protein]-peptidylproline (omega=180) = [protein]-peptidylproline (omega=0)</text>
        <dbReference type="Rhea" id="RHEA:16237"/>
        <dbReference type="Rhea" id="RHEA-COMP:10747"/>
        <dbReference type="Rhea" id="RHEA-COMP:10748"/>
        <dbReference type="ChEBI" id="CHEBI:83833"/>
        <dbReference type="ChEBI" id="CHEBI:83834"/>
        <dbReference type="EC" id="5.2.1.8"/>
    </reaction>
</comment>
<dbReference type="GO" id="GO:0003755">
    <property type="term" value="F:peptidyl-prolyl cis-trans isomerase activity"/>
    <property type="evidence" value="ECO:0007669"/>
    <property type="project" value="UniProtKB-KW"/>
</dbReference>
<evidence type="ECO:0000256" key="3">
    <source>
        <dbReference type="ARBA" id="ARBA00023110"/>
    </source>
</evidence>
<comment type="caution">
    <text evidence="8">The sequence shown here is derived from an EMBL/GenBank/DDBJ whole genome shotgun (WGS) entry which is preliminary data.</text>
</comment>
<evidence type="ECO:0000259" key="7">
    <source>
        <dbReference type="PROSITE" id="PS50059"/>
    </source>
</evidence>
<name>A0A835XK93_9CHLO</name>
<reference evidence="8" key="1">
    <citation type="journal article" date="2020" name="bioRxiv">
        <title>Comparative genomics of Chlamydomonas.</title>
        <authorList>
            <person name="Craig R.J."/>
            <person name="Hasan A.R."/>
            <person name="Ness R.W."/>
            <person name="Keightley P.D."/>
        </authorList>
    </citation>
    <scope>NUCLEOTIDE SEQUENCE</scope>
    <source>
        <strain evidence="8">CCAP 11/70</strain>
    </source>
</reference>
<evidence type="ECO:0000256" key="5">
    <source>
        <dbReference type="PROSITE-ProRule" id="PRU00277"/>
    </source>
</evidence>
<dbReference type="EC" id="5.2.1.8" evidence="2 5"/>
<dbReference type="InterPro" id="IPR001179">
    <property type="entry name" value="PPIase_FKBP_dom"/>
</dbReference>
<keyword evidence="3 5" id="KW-0697">Rotamase</keyword>
<evidence type="ECO:0000256" key="2">
    <source>
        <dbReference type="ARBA" id="ARBA00013194"/>
    </source>
</evidence>
<dbReference type="PANTHER" id="PTHR43811">
    <property type="entry name" value="FKBP-TYPE PEPTIDYL-PROLYL CIS-TRANS ISOMERASE FKPA"/>
    <property type="match status" value="1"/>
</dbReference>
<keyword evidence="4 5" id="KW-0413">Isomerase</keyword>
<gene>
    <name evidence="8" type="ORF">HYH03_016321</name>
</gene>
<dbReference type="PANTHER" id="PTHR43811:SF26">
    <property type="entry name" value="PEPTIDYL-PROLYL CIS-TRANS ISOMERASE FKBP16-1, CHLOROPLASTIC"/>
    <property type="match status" value="1"/>
</dbReference>
<evidence type="ECO:0000256" key="4">
    <source>
        <dbReference type="ARBA" id="ARBA00023235"/>
    </source>
</evidence>
<dbReference type="Proteomes" id="UP000612055">
    <property type="component" value="Unassembled WGS sequence"/>
</dbReference>
<evidence type="ECO:0000313" key="8">
    <source>
        <dbReference type="EMBL" id="KAG2484935.1"/>
    </source>
</evidence>
<evidence type="ECO:0000256" key="1">
    <source>
        <dbReference type="ARBA" id="ARBA00000971"/>
    </source>
</evidence>
<proteinExistence type="predicted"/>
<dbReference type="Pfam" id="PF00254">
    <property type="entry name" value="FKBP_C"/>
    <property type="match status" value="1"/>
</dbReference>
<dbReference type="Gene3D" id="3.10.50.40">
    <property type="match status" value="1"/>
</dbReference>
<protein>
    <recommendedName>
        <fullName evidence="2 5">peptidylprolyl isomerase</fullName>
        <ecNumber evidence="2 5">5.2.1.8</ecNumber>
    </recommendedName>
</protein>
<dbReference type="InterPro" id="IPR046357">
    <property type="entry name" value="PPIase_dom_sf"/>
</dbReference>
<dbReference type="PROSITE" id="PS50059">
    <property type="entry name" value="FKBP_PPIASE"/>
    <property type="match status" value="1"/>
</dbReference>
<dbReference type="SUPFAM" id="SSF54534">
    <property type="entry name" value="FKBP-like"/>
    <property type="match status" value="1"/>
</dbReference>
<dbReference type="AlphaFoldDB" id="A0A835XK93"/>
<feature type="compositionally biased region" description="Low complexity" evidence="6">
    <location>
        <begin position="38"/>
        <end position="69"/>
    </location>
</feature>